<dbReference type="InterPro" id="IPR003961">
    <property type="entry name" value="FN3_dom"/>
</dbReference>
<comment type="caution">
    <text evidence="4">The sequence shown here is derived from an EMBL/GenBank/DDBJ whole genome shotgun (WGS) entry which is preliminary data.</text>
</comment>
<dbReference type="OrthoDB" id="1113525at2"/>
<feature type="chain" id="PRO_5023060197" evidence="2">
    <location>
        <begin position="23"/>
        <end position="922"/>
    </location>
</feature>
<keyword evidence="5" id="KW-1185">Reference proteome</keyword>
<evidence type="ECO:0000313" key="4">
    <source>
        <dbReference type="EMBL" id="TYB70827.1"/>
    </source>
</evidence>
<keyword evidence="1 2" id="KW-0732">Signal</keyword>
<feature type="signal peptide" evidence="2">
    <location>
        <begin position="1"/>
        <end position="22"/>
    </location>
</feature>
<evidence type="ECO:0000256" key="1">
    <source>
        <dbReference type="ARBA" id="ARBA00022729"/>
    </source>
</evidence>
<protein>
    <submittedName>
        <fullName evidence="4">T9SS type A sorting domain-containing protein</fullName>
    </submittedName>
</protein>
<sequence length="922" mass="96169">MKKTTIQIFMILAFAFTWQANAQTVVIGSGTDVTGSTAADPIHGFYNAMRYQVVYTAAELSTMMTPYDEISALGFDIVGDYAGGALLGYTIKIGHTAAINSAAHNTSPTATVFGPTDYDPTVTASGVYDMITFTSNFVWNGVDNIVIDICTDGQNPFSGPYGQVATTANTANGARTVRRDGTTACGLPTSDVINNRPNIQFNYIDGTPPTCTFAVVDSSTVVQDCAASQYSVDVEFTTVGDATGVSDGTTTYPISGTTSTAGPFAIGSTQTLMVVHSDNACDFTLGDFSYDECPSIVTCGTPLNTTFCYVANDNTDFVYESSDGSNLKVIFNAGSIEDCCDDLVIIDSDGVTELYRGGNGGNLSGLEFTASGSSITVAVDSDGSIQSCATGVDWDWDVICLNCTPGTATTSVIEDCGTSTYTIEVVVTDAGDATNITDGVSPQAFTGTVTFGPYAFGVDTTLNVEHTDAGCDYTLGTFGLDTCPPTNDNCANAEVAPIGIGSCGTTVTGNNTGATDSGVAQAGCATATYAGGDIWYQFDMPAGETELVYTRGVSAFSTTQLELFSGSCGSLVEVGCTTAITASFTGLTPAATYYVRIYDWGHDDFGDVTFCLNTPPTCPEPTGLNAANLTETTADLQWTENGTATTWDIEWGTENFTLGTGTMITGTTNNPESLTVLSASTAYDFYVRSDCGGGDTSIWVGPYTFNTPGPPPANDACSGAIAIAIGSTTSGTTFNATGASSTSCNGTIGNDVWYTVVGDGGDLTITVDSPSEDSQIGIFASPDCAGITLGTCDFSVDPFNNPAVLTFTSVVGTNYYIQVGAWINTGDPSTHNITINTTLSTQDFEIDSALTYYPNPVNNLLMLKAQKAIQQVAVYNMLGQEVLRTSPNTVASEVDMANLQTGAYFVKVTIGNTTETIRVIKN</sequence>
<gene>
    <name evidence="4" type="ORF">ES675_15055</name>
</gene>
<dbReference type="EMBL" id="VSKL01000007">
    <property type="protein sequence ID" value="TYB70827.1"/>
    <property type="molecule type" value="Genomic_DNA"/>
</dbReference>
<reference evidence="4 5" key="1">
    <citation type="submission" date="2019-08" db="EMBL/GenBank/DDBJ databases">
        <title>Genomes of Antarctic Bizionia species.</title>
        <authorList>
            <person name="Bowman J.P."/>
        </authorList>
    </citation>
    <scope>NUCLEOTIDE SEQUENCE [LARGE SCALE GENOMIC DNA]</scope>
    <source>
        <strain evidence="4 5">APA-1</strain>
    </source>
</reference>
<organism evidence="4 5">
    <name type="scientific">Bizionia algoritergicola</name>
    <dbReference type="NCBI Taxonomy" id="291187"/>
    <lineage>
        <taxon>Bacteria</taxon>
        <taxon>Pseudomonadati</taxon>
        <taxon>Bacteroidota</taxon>
        <taxon>Flavobacteriia</taxon>
        <taxon>Flavobacteriales</taxon>
        <taxon>Flavobacteriaceae</taxon>
        <taxon>Bizionia</taxon>
    </lineage>
</organism>
<evidence type="ECO:0000259" key="3">
    <source>
        <dbReference type="PROSITE" id="PS50853"/>
    </source>
</evidence>
<dbReference type="NCBIfam" id="TIGR04183">
    <property type="entry name" value="Por_Secre_tail"/>
    <property type="match status" value="1"/>
</dbReference>
<dbReference type="PROSITE" id="PS50853">
    <property type="entry name" value="FN3"/>
    <property type="match status" value="1"/>
</dbReference>
<proteinExistence type="predicted"/>
<dbReference type="Pfam" id="PF18962">
    <property type="entry name" value="Por_Secre_tail"/>
    <property type="match status" value="1"/>
</dbReference>
<dbReference type="Proteomes" id="UP000324358">
    <property type="component" value="Unassembled WGS sequence"/>
</dbReference>
<dbReference type="InterPro" id="IPR036116">
    <property type="entry name" value="FN3_sf"/>
</dbReference>
<evidence type="ECO:0000256" key="2">
    <source>
        <dbReference type="SAM" id="SignalP"/>
    </source>
</evidence>
<dbReference type="SUPFAM" id="SSF49265">
    <property type="entry name" value="Fibronectin type III"/>
    <property type="match status" value="1"/>
</dbReference>
<dbReference type="InterPro" id="IPR026444">
    <property type="entry name" value="Secre_tail"/>
</dbReference>
<dbReference type="Gene3D" id="2.60.40.10">
    <property type="entry name" value="Immunoglobulins"/>
    <property type="match status" value="1"/>
</dbReference>
<dbReference type="AlphaFoldDB" id="A0A5D0QNR5"/>
<evidence type="ECO:0000313" key="5">
    <source>
        <dbReference type="Proteomes" id="UP000324358"/>
    </source>
</evidence>
<dbReference type="RefSeq" id="WP_148367539.1">
    <property type="nucleotide sequence ID" value="NZ_VSKL01000007.1"/>
</dbReference>
<accession>A0A5D0QNR5</accession>
<dbReference type="InterPro" id="IPR056600">
    <property type="entry name" value="GBD_T9SS_assoc"/>
</dbReference>
<feature type="domain" description="Fibronectin type-III" evidence="3">
    <location>
        <begin position="620"/>
        <end position="710"/>
    </location>
</feature>
<dbReference type="InterPro" id="IPR013783">
    <property type="entry name" value="Ig-like_fold"/>
</dbReference>
<name>A0A5D0QNR5_9FLAO</name>
<dbReference type="Pfam" id="PF23759">
    <property type="entry name" value="GBD_T9SS_assoc"/>
    <property type="match status" value="1"/>
</dbReference>